<dbReference type="STRING" id="1714016.BA724_01035"/>
<feature type="transmembrane region" description="Helical" evidence="6">
    <location>
        <begin position="86"/>
        <end position="103"/>
    </location>
</feature>
<dbReference type="PANTHER" id="PTHR32196">
    <property type="entry name" value="ABC TRANSPORTER PERMEASE PROTEIN YPHD-RELATED-RELATED"/>
    <property type="match status" value="1"/>
</dbReference>
<evidence type="ECO:0000256" key="4">
    <source>
        <dbReference type="ARBA" id="ARBA00022989"/>
    </source>
</evidence>
<feature type="transmembrane region" description="Helical" evidence="6">
    <location>
        <begin position="138"/>
        <end position="157"/>
    </location>
</feature>
<keyword evidence="8" id="KW-1185">Reference proteome</keyword>
<feature type="transmembrane region" description="Helical" evidence="6">
    <location>
        <begin position="60"/>
        <end position="79"/>
    </location>
</feature>
<dbReference type="InterPro" id="IPR001851">
    <property type="entry name" value="ABC_transp_permease"/>
</dbReference>
<dbReference type="AlphaFoldDB" id="A0A1E7DUB3"/>
<keyword evidence="4 6" id="KW-1133">Transmembrane helix</keyword>
<evidence type="ECO:0000256" key="5">
    <source>
        <dbReference type="ARBA" id="ARBA00023136"/>
    </source>
</evidence>
<evidence type="ECO:0000256" key="3">
    <source>
        <dbReference type="ARBA" id="ARBA00022692"/>
    </source>
</evidence>
<feature type="transmembrane region" description="Helical" evidence="6">
    <location>
        <begin position="30"/>
        <end position="48"/>
    </location>
</feature>
<reference evidence="7 8" key="1">
    <citation type="submission" date="2016-06" db="EMBL/GenBank/DDBJ databases">
        <title>Domibacillus iocasae genome sequencing.</title>
        <authorList>
            <person name="Verma A."/>
            <person name="Pal Y."/>
            <person name="Ojha A.K."/>
            <person name="Krishnamurthi S."/>
        </authorList>
    </citation>
    <scope>NUCLEOTIDE SEQUENCE [LARGE SCALE GENOMIC DNA]</scope>
    <source>
        <strain evidence="7 8">DSM 29979</strain>
    </source>
</reference>
<comment type="caution">
    <text evidence="7">The sequence shown here is derived from an EMBL/GenBank/DDBJ whole genome shotgun (WGS) entry which is preliminary data.</text>
</comment>
<keyword evidence="2" id="KW-1003">Cell membrane</keyword>
<dbReference type="PANTHER" id="PTHR32196:SF72">
    <property type="entry name" value="RIBOSE IMPORT PERMEASE PROTEIN RBSC"/>
    <property type="match status" value="1"/>
</dbReference>
<dbReference type="RefSeq" id="WP_069936836.1">
    <property type="nucleotide sequence ID" value="NZ_MAMP01000001.1"/>
</dbReference>
<protein>
    <submittedName>
        <fullName evidence="7">ABC transporter permease</fullName>
    </submittedName>
</protein>
<dbReference type="GO" id="GO:0005886">
    <property type="term" value="C:plasma membrane"/>
    <property type="evidence" value="ECO:0007669"/>
    <property type="project" value="UniProtKB-SubCell"/>
</dbReference>
<keyword evidence="3 6" id="KW-0812">Transmembrane</keyword>
<keyword evidence="5 6" id="KW-0472">Membrane</keyword>
<dbReference type="CDD" id="cd06579">
    <property type="entry name" value="TM_PBP1_transp_AraH_like"/>
    <property type="match status" value="1"/>
</dbReference>
<sequence length="332" mass="34594">MQSKDSNLNGTVAVGSHTVSRKKTFDWRNYIVYFAFIGVIIYFSVTLHDQGFVSTDNLLNIIRQTAMISLMGLAMTFVISTGEIDLSVGSIAALSSLTAALALQAGYGMIGGVAVGLGTGLLVGLVNGLLLTKLGIPSFLVTLATLGTVGGLAMWITDTAPVPIVDATFNFVFGSGDIGPIPILLIWTIVATIIAHLLLRKTSFGRQTLATGGNESAARFSGVNTQRIKLLVFLGSGFMAGFAGLLYAGRMHAGRFTFGQGDELSVIAAVILGGTSLFGGVGTVIGTVIGSLMIGTINNGLIIMGLDVSQQMMIKGLIIILAVAFGRKAIKR</sequence>
<evidence type="ECO:0000313" key="8">
    <source>
        <dbReference type="Proteomes" id="UP000095658"/>
    </source>
</evidence>
<dbReference type="GO" id="GO:0022857">
    <property type="term" value="F:transmembrane transporter activity"/>
    <property type="evidence" value="ECO:0007669"/>
    <property type="project" value="InterPro"/>
</dbReference>
<gene>
    <name evidence="7" type="ORF">BA724_01035</name>
</gene>
<feature type="transmembrane region" description="Helical" evidence="6">
    <location>
        <begin position="109"/>
        <end position="131"/>
    </location>
</feature>
<organism evidence="7 8">
    <name type="scientific">Domibacillus iocasae</name>
    <dbReference type="NCBI Taxonomy" id="1714016"/>
    <lineage>
        <taxon>Bacteria</taxon>
        <taxon>Bacillati</taxon>
        <taxon>Bacillota</taxon>
        <taxon>Bacilli</taxon>
        <taxon>Bacillales</taxon>
        <taxon>Bacillaceae</taxon>
        <taxon>Domibacillus</taxon>
    </lineage>
</organism>
<dbReference type="OrthoDB" id="9784538at2"/>
<accession>A0A1E7DUB3</accession>
<evidence type="ECO:0000256" key="2">
    <source>
        <dbReference type="ARBA" id="ARBA00022475"/>
    </source>
</evidence>
<evidence type="ECO:0000256" key="1">
    <source>
        <dbReference type="ARBA" id="ARBA00004651"/>
    </source>
</evidence>
<name>A0A1E7DUB3_9BACI</name>
<proteinExistence type="predicted"/>
<dbReference type="Proteomes" id="UP000095658">
    <property type="component" value="Unassembled WGS sequence"/>
</dbReference>
<comment type="subcellular location">
    <subcellularLocation>
        <location evidence="1">Cell membrane</location>
        <topology evidence="1">Multi-pass membrane protein</topology>
    </subcellularLocation>
</comment>
<feature type="transmembrane region" description="Helical" evidence="6">
    <location>
        <begin position="267"/>
        <end position="292"/>
    </location>
</feature>
<feature type="transmembrane region" description="Helical" evidence="6">
    <location>
        <begin position="177"/>
        <end position="199"/>
    </location>
</feature>
<evidence type="ECO:0000313" key="7">
    <source>
        <dbReference type="EMBL" id="OES46673.1"/>
    </source>
</evidence>
<feature type="transmembrane region" description="Helical" evidence="6">
    <location>
        <begin position="228"/>
        <end position="247"/>
    </location>
</feature>
<evidence type="ECO:0000256" key="6">
    <source>
        <dbReference type="SAM" id="Phobius"/>
    </source>
</evidence>
<dbReference type="EMBL" id="MAMP01000001">
    <property type="protein sequence ID" value="OES46673.1"/>
    <property type="molecule type" value="Genomic_DNA"/>
</dbReference>
<dbReference type="Pfam" id="PF02653">
    <property type="entry name" value="BPD_transp_2"/>
    <property type="match status" value="1"/>
</dbReference>